<evidence type="ECO:0000256" key="1">
    <source>
        <dbReference type="SAM" id="MobiDB-lite"/>
    </source>
</evidence>
<reference evidence="3 4" key="2">
    <citation type="submission" date="2019-05" db="EMBL/GenBank/DDBJ databases">
        <title>Glycomyces buryatensis sp. nov.</title>
        <authorList>
            <person name="Nikitina E."/>
        </authorList>
    </citation>
    <scope>NUCLEOTIDE SEQUENCE [LARGE SCALE GENOMIC DNA]</scope>
    <source>
        <strain evidence="3 4">18</strain>
    </source>
</reference>
<gene>
    <name evidence="3" type="ORF">FAB82_23280</name>
</gene>
<name>A0A4S8PZT3_9ACTN</name>
<dbReference type="AlphaFoldDB" id="A0A4S8PZT3"/>
<evidence type="ECO:0000313" key="4">
    <source>
        <dbReference type="Proteomes" id="UP000308760"/>
    </source>
</evidence>
<dbReference type="InterPro" id="IPR028908">
    <property type="entry name" value="Tox-PL_dom"/>
</dbReference>
<organism evidence="3 4">
    <name type="scientific">Glycomyces buryatensis</name>
    <dbReference type="NCBI Taxonomy" id="2570927"/>
    <lineage>
        <taxon>Bacteria</taxon>
        <taxon>Bacillati</taxon>
        <taxon>Actinomycetota</taxon>
        <taxon>Actinomycetes</taxon>
        <taxon>Glycomycetales</taxon>
        <taxon>Glycomycetaceae</taxon>
        <taxon>Glycomyces</taxon>
    </lineage>
</organism>
<feature type="compositionally biased region" description="Basic and acidic residues" evidence="1">
    <location>
        <begin position="36"/>
        <end position="48"/>
    </location>
</feature>
<evidence type="ECO:0000313" key="3">
    <source>
        <dbReference type="EMBL" id="THV35592.1"/>
    </source>
</evidence>
<dbReference type="Pfam" id="PF15644">
    <property type="entry name" value="Gln_amidase"/>
    <property type="match status" value="1"/>
</dbReference>
<proteinExistence type="predicted"/>
<dbReference type="EMBL" id="STGY01000074">
    <property type="protein sequence ID" value="THV35592.1"/>
    <property type="molecule type" value="Genomic_DNA"/>
</dbReference>
<keyword evidence="4" id="KW-1185">Reference proteome</keyword>
<sequence length="212" mass="22203">MSGKLPRPGSRGGVGGNPPNSPTGTAIPGTIGHQPLEPKRTGEFEWKPKSGVPCPPNLASIPAHTSPEKWVKEINGPGMSSPGRNNNCVDCTRAVESTWRGNPEMAAAMDNPNADGTDAGRITEWAGGTFQKATYDEIRAKLESLGDRSSAMIVSAWAGGRGGHAFNAINDGNVKFVDGQSGTVSGWPPVSWSENQTSGSWAVYFDSNGNPV</sequence>
<dbReference type="RefSeq" id="WP_136536961.1">
    <property type="nucleotide sequence ID" value="NZ_STGY01000074.1"/>
</dbReference>
<protein>
    <recommendedName>
        <fullName evidence="2">Tox-PL domain-containing protein</fullName>
    </recommendedName>
</protein>
<accession>A0A4S8PZT3</accession>
<feature type="region of interest" description="Disordered" evidence="1">
    <location>
        <begin position="1"/>
        <end position="66"/>
    </location>
</feature>
<comment type="caution">
    <text evidence="3">The sequence shown here is derived from an EMBL/GenBank/DDBJ whole genome shotgun (WGS) entry which is preliminary data.</text>
</comment>
<evidence type="ECO:0000259" key="2">
    <source>
        <dbReference type="Pfam" id="PF15644"/>
    </source>
</evidence>
<dbReference type="Proteomes" id="UP000308760">
    <property type="component" value="Unassembled WGS sequence"/>
</dbReference>
<feature type="domain" description="Tox-PL" evidence="2">
    <location>
        <begin position="86"/>
        <end position="183"/>
    </location>
</feature>
<dbReference type="OrthoDB" id="4554584at2"/>
<reference evidence="4" key="1">
    <citation type="submission" date="2019-04" db="EMBL/GenBank/DDBJ databases">
        <title>Nocardioides xinjiangensis sp. nov.</title>
        <authorList>
            <person name="Liu S."/>
        </authorList>
    </citation>
    <scope>NUCLEOTIDE SEQUENCE [LARGE SCALE GENOMIC DNA]</scope>
    <source>
        <strain evidence="4">18</strain>
    </source>
</reference>